<evidence type="ECO:0000256" key="1">
    <source>
        <dbReference type="SAM" id="MobiDB-lite"/>
    </source>
</evidence>
<dbReference type="AlphaFoldDB" id="A0A069D2B0"/>
<proteinExistence type="predicted"/>
<dbReference type="Proteomes" id="UP000030643">
    <property type="component" value="Unassembled WGS sequence"/>
</dbReference>
<dbReference type="OrthoDB" id="2236215at2"/>
<organism evidence="2 3">
    <name type="scientific">Weissella oryzae (strain DSM 25784 / JCM 18191 / LMG 30913 / SG25)</name>
    <dbReference type="NCBI Taxonomy" id="1329250"/>
    <lineage>
        <taxon>Bacteria</taxon>
        <taxon>Bacillati</taxon>
        <taxon>Bacillota</taxon>
        <taxon>Bacilli</taxon>
        <taxon>Lactobacillales</taxon>
        <taxon>Lactobacillaceae</taxon>
        <taxon>Weissella</taxon>
    </lineage>
</organism>
<feature type="compositionally biased region" description="Basic and acidic residues" evidence="1">
    <location>
        <begin position="15"/>
        <end position="24"/>
    </location>
</feature>
<accession>A0A069D2B0</accession>
<protein>
    <submittedName>
        <fullName evidence="2">Uncharacterized protein</fullName>
    </submittedName>
</protein>
<dbReference type="EMBL" id="DF820494">
    <property type="protein sequence ID" value="GAK31551.1"/>
    <property type="molecule type" value="Genomic_DNA"/>
</dbReference>
<feature type="region of interest" description="Disordered" evidence="1">
    <location>
        <begin position="1"/>
        <end position="26"/>
    </location>
</feature>
<dbReference type="RefSeq" id="WP_027699514.1">
    <property type="nucleotide sequence ID" value="NZ_DF820494.1"/>
</dbReference>
<sequence>MSLNSVSPETFSKNNNKEQMEKAFSDAPEVEIPSDFKLPVSNKKVGEVTKSYSVTLFPSDMEKLIKLAEQQGFGKNRSAFLQALIRSL</sequence>
<evidence type="ECO:0000313" key="2">
    <source>
        <dbReference type="EMBL" id="GAK31551.1"/>
    </source>
</evidence>
<name>A0A069D2B0_WEIOS</name>
<keyword evidence="3" id="KW-1185">Reference proteome</keyword>
<evidence type="ECO:0000313" key="3">
    <source>
        <dbReference type="Proteomes" id="UP000030643"/>
    </source>
</evidence>
<feature type="compositionally biased region" description="Polar residues" evidence="1">
    <location>
        <begin position="1"/>
        <end position="14"/>
    </location>
</feature>
<gene>
    <name evidence="2" type="ORF">WOSG25_110290</name>
</gene>
<reference evidence="3" key="1">
    <citation type="journal article" date="2014" name="Genome Announc.">
        <title>Draft genome sequence of Weissella oryzae SG25T, isolated from fermented rice grains.</title>
        <authorList>
            <person name="Tanizawa Y."/>
            <person name="Fujisawa T."/>
            <person name="Mochizuki T."/>
            <person name="Kaminuma E."/>
            <person name="Suzuki Y."/>
            <person name="Nakamura Y."/>
            <person name="Tohno M."/>
        </authorList>
    </citation>
    <scope>NUCLEOTIDE SEQUENCE [LARGE SCALE GENOMIC DNA]</scope>
    <source>
        <strain evidence="3">DSM 25784 / JCM 18191 / LMG 30913 / SG25</strain>
    </source>
</reference>